<proteinExistence type="predicted"/>
<keyword evidence="1" id="KW-0472">Membrane</keyword>
<gene>
    <name evidence="2" type="ORF">FGK63_00185</name>
</gene>
<feature type="transmembrane region" description="Helical" evidence="1">
    <location>
        <begin position="70"/>
        <end position="90"/>
    </location>
</feature>
<name>A0ABY2X2B2_9RHOB</name>
<protein>
    <submittedName>
        <fullName evidence="2">Uncharacterized protein</fullName>
    </submittedName>
</protein>
<sequence>MKNLPKMFFAAAALFALCGMIWGIQMSATHDHTLSPAHGHLNLIGFVMMSVFGTYYALTPHAGRSRTAGFHFLLNTATVLVLTPGIALAISGQTEVLAQIGSVLAVLSMALFGFVVLRYGVGHAFNEAVSDSRMTSQPAE</sequence>
<accession>A0ABY2X2B2</accession>
<evidence type="ECO:0000313" key="3">
    <source>
        <dbReference type="Proteomes" id="UP001193035"/>
    </source>
</evidence>
<keyword evidence="1" id="KW-0812">Transmembrane</keyword>
<dbReference type="RefSeq" id="WP_138839585.1">
    <property type="nucleotide sequence ID" value="NZ_VCPD01000001.1"/>
</dbReference>
<dbReference type="EMBL" id="VCPD01000001">
    <property type="protein sequence ID" value="TMV09526.1"/>
    <property type="molecule type" value="Genomic_DNA"/>
</dbReference>
<dbReference type="Proteomes" id="UP001193035">
    <property type="component" value="Unassembled WGS sequence"/>
</dbReference>
<dbReference type="SUPFAM" id="SSF81442">
    <property type="entry name" value="Cytochrome c oxidase subunit I-like"/>
    <property type="match status" value="1"/>
</dbReference>
<keyword evidence="1" id="KW-1133">Transmembrane helix</keyword>
<keyword evidence="3" id="KW-1185">Reference proteome</keyword>
<organism evidence="2 3">
    <name type="scientific">Ruegeria sediminis</name>
    <dbReference type="NCBI Taxonomy" id="2583820"/>
    <lineage>
        <taxon>Bacteria</taxon>
        <taxon>Pseudomonadati</taxon>
        <taxon>Pseudomonadota</taxon>
        <taxon>Alphaproteobacteria</taxon>
        <taxon>Rhodobacterales</taxon>
        <taxon>Roseobacteraceae</taxon>
        <taxon>Ruegeria</taxon>
    </lineage>
</organism>
<evidence type="ECO:0000313" key="2">
    <source>
        <dbReference type="EMBL" id="TMV09526.1"/>
    </source>
</evidence>
<evidence type="ECO:0000256" key="1">
    <source>
        <dbReference type="SAM" id="Phobius"/>
    </source>
</evidence>
<feature type="transmembrane region" description="Helical" evidence="1">
    <location>
        <begin position="39"/>
        <end position="58"/>
    </location>
</feature>
<comment type="caution">
    <text evidence="2">The sequence shown here is derived from an EMBL/GenBank/DDBJ whole genome shotgun (WGS) entry which is preliminary data.</text>
</comment>
<dbReference type="InterPro" id="IPR036927">
    <property type="entry name" value="Cyt_c_oxase-like_su1_sf"/>
</dbReference>
<dbReference type="Gene3D" id="1.20.210.10">
    <property type="entry name" value="Cytochrome c oxidase-like, subunit I domain"/>
    <property type="match status" value="1"/>
</dbReference>
<reference evidence="2 3" key="1">
    <citation type="submission" date="2019-05" db="EMBL/GenBank/DDBJ databases">
        <title>Ruegeria sp. nov., isolated from tidal flat.</title>
        <authorList>
            <person name="Kim W."/>
        </authorList>
    </citation>
    <scope>NUCLEOTIDE SEQUENCE [LARGE SCALE GENOMIC DNA]</scope>
    <source>
        <strain evidence="2 3">CAU 1488</strain>
    </source>
</reference>
<feature type="transmembrane region" description="Helical" evidence="1">
    <location>
        <begin position="96"/>
        <end position="117"/>
    </location>
</feature>